<proteinExistence type="predicted"/>
<reference evidence="2 3" key="1">
    <citation type="submission" date="2020-05" db="EMBL/GenBank/DDBJ databases">
        <title>FDA dAtabase for Regulatory Grade micrObial Sequences (FDA-ARGOS): Supporting development and validation of Infectious Disease Dx tests.</title>
        <authorList>
            <person name="Moreno J."/>
            <person name="Tallon L."/>
            <person name="Sadzewicz L."/>
            <person name="Zhao X."/>
            <person name="Vavikolanu K."/>
            <person name="Mehta A."/>
            <person name="Aluvathingal J."/>
            <person name="Nadendla S."/>
            <person name="Myers T."/>
            <person name="Yan Y."/>
            <person name="Sichtig H."/>
        </authorList>
    </citation>
    <scope>NUCLEOTIDE SEQUENCE [LARGE SCALE GENOMIC DNA]</scope>
    <source>
        <strain evidence="2 3">FDAARGOS_760</strain>
    </source>
</reference>
<evidence type="ECO:0000313" key="2">
    <source>
        <dbReference type="EMBL" id="QKH89083.1"/>
    </source>
</evidence>
<name>A0A7D4L335_9BACT</name>
<gene>
    <name evidence="2" type="ORF">FIU21_09045</name>
</gene>
<feature type="domain" description="KAP NTPase" evidence="1">
    <location>
        <begin position="6"/>
        <end position="246"/>
    </location>
</feature>
<dbReference type="Pfam" id="PF07693">
    <property type="entry name" value="KAP_NTPase"/>
    <property type="match status" value="1"/>
</dbReference>
<dbReference type="AlphaFoldDB" id="A0A7D4L335"/>
<dbReference type="RefSeq" id="WP_004360091.1">
    <property type="nucleotide sequence ID" value="NZ_CP054011.1"/>
</dbReference>
<evidence type="ECO:0000313" key="3">
    <source>
        <dbReference type="Proteomes" id="UP000500843"/>
    </source>
</evidence>
<dbReference type="Proteomes" id="UP000500843">
    <property type="component" value="Chromosome 2"/>
</dbReference>
<organism evidence="2 3">
    <name type="scientific">Prevotella melaninogenica</name>
    <dbReference type="NCBI Taxonomy" id="28132"/>
    <lineage>
        <taxon>Bacteria</taxon>
        <taxon>Pseudomonadati</taxon>
        <taxon>Bacteroidota</taxon>
        <taxon>Bacteroidia</taxon>
        <taxon>Bacteroidales</taxon>
        <taxon>Prevotellaceae</taxon>
        <taxon>Prevotella</taxon>
    </lineage>
</organism>
<dbReference type="InterPro" id="IPR027417">
    <property type="entry name" value="P-loop_NTPase"/>
</dbReference>
<evidence type="ECO:0000259" key="1">
    <source>
        <dbReference type="Pfam" id="PF07693"/>
    </source>
</evidence>
<protein>
    <recommendedName>
        <fullName evidence="1">KAP NTPase domain-containing protein</fullName>
    </recommendedName>
</protein>
<sequence length="608" mass="70548">MEIMNHIDNVILDYVKAPDTDYAIMIDGQWGAGKSFYWRHTAKPMIEALTFADNEHYKAVKISLFGIQSIDDLKVEIYAPFLADKNVKKKKWTELGGHALSFIAKKIGLQDNKKVLASVMSVLPINIKHRVFCFDDLERLNPNIMMDVLGYINSLIEEHHIKVILICNGDKNEVPGYAEYKEKLVRFTCKIEPDISLIVRSSIEGKEKNYSDFIKTNSESIGNVYKRAECNNIRTLIFNLNIMERIYPIVQANMGKVEWNVREYVLLLTMAYSIESRKKADNSQIDLFLNLSQSWVNHISFIENLSVSHSLWNEDKKQKGLSEDEKYLRDIRNRYFKNTFIYGVSKSLLEYIQTGKLDEGMLKNEVSNMAIEAQHYFQTDDQKLMLKLGNFWDVDDNEMEKAITDVIDGTKQMRFPMAYYPNYFLRLQRLQKFGFGETGYSVPELKKLFLKAIEECPKNGYVEQLNGIYQNTDGATSEFSELAEKVYDINNSMRNEEHGDAFKEAILHLDAGADLKQFWNLPVNIFSEISAKDFLDSFISCHNSRKRDVNDFMEKRYECQSHRDHDSAFISELTKTMDAYLSDRNVKPSPSRKYCEHLLKVLKNETTA</sequence>
<dbReference type="InterPro" id="IPR011646">
    <property type="entry name" value="KAP_P-loop"/>
</dbReference>
<accession>A0A7D4L335</accession>
<dbReference type="Gene3D" id="3.40.50.300">
    <property type="entry name" value="P-loop containing nucleotide triphosphate hydrolases"/>
    <property type="match status" value="1"/>
</dbReference>
<dbReference type="EMBL" id="CP054011">
    <property type="protein sequence ID" value="QKH89083.1"/>
    <property type="molecule type" value="Genomic_DNA"/>
</dbReference>